<dbReference type="EMBL" id="GG745604">
    <property type="protein sequence ID" value="EFD92366.1"/>
    <property type="molecule type" value="Genomic_DNA"/>
</dbReference>
<evidence type="ECO:0008006" key="3">
    <source>
        <dbReference type="Google" id="ProtNLM"/>
    </source>
</evidence>
<evidence type="ECO:0000313" key="2">
    <source>
        <dbReference type="Proteomes" id="UP000009376"/>
    </source>
</evidence>
<dbReference type="Gene3D" id="3.30.110.150">
    <property type="entry name" value="SepF-like protein"/>
    <property type="match status" value="1"/>
</dbReference>
<gene>
    <name evidence="1" type="ORF">BJBARM5_0910</name>
</gene>
<protein>
    <recommendedName>
        <fullName evidence="3">Cell division protein SepF</fullName>
    </recommendedName>
</protein>
<dbReference type="Proteomes" id="UP000009376">
    <property type="component" value="Unassembled WGS sequence"/>
</dbReference>
<evidence type="ECO:0000313" key="1">
    <source>
        <dbReference type="EMBL" id="EFD92366.1"/>
    </source>
</evidence>
<dbReference type="InterPro" id="IPR038594">
    <property type="entry name" value="SepF-like_sf"/>
</dbReference>
<organism evidence="1 2">
    <name type="scientific">Candidatus Parvarchaeum acidophilus ARMAN-5</name>
    <dbReference type="NCBI Taxonomy" id="662762"/>
    <lineage>
        <taxon>Archaea</taxon>
        <taxon>Candidatus Parvarchaeota</taxon>
        <taxon>Candidatus Parvarchaeum</taxon>
    </lineage>
</organism>
<accession>D6GWP1</accession>
<dbReference type="InterPro" id="IPR007561">
    <property type="entry name" value="Cell_div_SepF/SepF-rel"/>
</dbReference>
<reference evidence="1 2" key="1">
    <citation type="journal article" date="2010" name="Proc. Natl. Acad. Sci. U.S.A.">
        <title>Enigmatic, ultrasmall, uncultivated Archaea.</title>
        <authorList>
            <person name="Baker B.J."/>
            <person name="Comolli L.R."/>
            <person name="Dick G.J."/>
            <person name="Hauser L.J."/>
            <person name="Hyatt D."/>
            <person name="Dill B.D."/>
            <person name="Land M.L."/>
            <person name="Verberkmoes N.C."/>
            <person name="Hettich R.L."/>
            <person name="Banfield J.F."/>
        </authorList>
    </citation>
    <scope>NUCLEOTIDE SEQUENCE [LARGE SCALE GENOMIC DNA]</scope>
</reference>
<proteinExistence type="predicted"/>
<name>D6GWP1_PARA5</name>
<sequence>MVDISFDNFLNIFKKNVNVDSSNQNSDYVELEVDQGDTPMPKLFVKYYNLSKFEDASSILNDIRSGYTLSFIKIKDIKDKGGVDELKRTISKLKKSSDAAEAQIIGIDEDYLLIVPDFVTVEKGEVLSTTENNTRNQA</sequence>
<dbReference type="Pfam" id="PF04472">
    <property type="entry name" value="SepF"/>
    <property type="match status" value="1"/>
</dbReference>
<dbReference type="AlphaFoldDB" id="D6GWP1"/>